<dbReference type="GeneID" id="54577373"/>
<reference evidence="1" key="1">
    <citation type="journal article" date="2020" name="Stud. Mycol.">
        <title>101 Dothideomycetes genomes: a test case for predicting lifestyles and emergence of pathogens.</title>
        <authorList>
            <person name="Haridas S."/>
            <person name="Albert R."/>
            <person name="Binder M."/>
            <person name="Bloem J."/>
            <person name="Labutti K."/>
            <person name="Salamov A."/>
            <person name="Andreopoulos B."/>
            <person name="Baker S."/>
            <person name="Barry K."/>
            <person name="Bills G."/>
            <person name="Bluhm B."/>
            <person name="Cannon C."/>
            <person name="Castanera R."/>
            <person name="Culley D."/>
            <person name="Daum C."/>
            <person name="Ezra D."/>
            <person name="Gonzalez J."/>
            <person name="Henrissat B."/>
            <person name="Kuo A."/>
            <person name="Liang C."/>
            <person name="Lipzen A."/>
            <person name="Lutzoni F."/>
            <person name="Magnuson J."/>
            <person name="Mondo S."/>
            <person name="Nolan M."/>
            <person name="Ohm R."/>
            <person name="Pangilinan J."/>
            <person name="Park H.-J."/>
            <person name="Ramirez L."/>
            <person name="Alfaro M."/>
            <person name="Sun H."/>
            <person name="Tritt A."/>
            <person name="Yoshinaga Y."/>
            <person name="Zwiers L.-H."/>
            <person name="Turgeon B."/>
            <person name="Goodwin S."/>
            <person name="Spatafora J."/>
            <person name="Crous P."/>
            <person name="Grigoriev I."/>
        </authorList>
    </citation>
    <scope>NUCLEOTIDE SEQUENCE</scope>
    <source>
        <strain evidence="1">CBS 122368</strain>
    </source>
</reference>
<evidence type="ECO:0000313" key="1">
    <source>
        <dbReference type="EMBL" id="KAF2245155.1"/>
    </source>
</evidence>
<dbReference type="Proteomes" id="UP000800094">
    <property type="component" value="Unassembled WGS sequence"/>
</dbReference>
<keyword evidence="2" id="KW-1185">Reference proteome</keyword>
<proteinExistence type="predicted"/>
<sequence length="124" mass="13358">MSGATRLGTTLVKGRMVNITLSESGPGYTRLGGAIQLKLKNAAADMVGKRVAAGKVFGDDVLNKVTEIRICNMTHPSAGDRSMHYSVEAWEGNFKLNDGHVPEDESKQTVSVSPALLVQEWTKN</sequence>
<organism evidence="1 2">
    <name type="scientific">Trematosphaeria pertusa</name>
    <dbReference type="NCBI Taxonomy" id="390896"/>
    <lineage>
        <taxon>Eukaryota</taxon>
        <taxon>Fungi</taxon>
        <taxon>Dikarya</taxon>
        <taxon>Ascomycota</taxon>
        <taxon>Pezizomycotina</taxon>
        <taxon>Dothideomycetes</taxon>
        <taxon>Pleosporomycetidae</taxon>
        <taxon>Pleosporales</taxon>
        <taxon>Massarineae</taxon>
        <taxon>Trematosphaeriaceae</taxon>
        <taxon>Trematosphaeria</taxon>
    </lineage>
</organism>
<dbReference type="RefSeq" id="XP_033680159.1">
    <property type="nucleotide sequence ID" value="XM_033824043.1"/>
</dbReference>
<dbReference type="AlphaFoldDB" id="A0A6A6I3S5"/>
<dbReference type="OrthoDB" id="4539655at2759"/>
<gene>
    <name evidence="1" type="ORF">BU26DRAFT_433788</name>
</gene>
<protein>
    <submittedName>
        <fullName evidence="1">Uncharacterized protein</fullName>
    </submittedName>
</protein>
<accession>A0A6A6I3S5</accession>
<name>A0A6A6I3S5_9PLEO</name>
<dbReference type="EMBL" id="ML987201">
    <property type="protein sequence ID" value="KAF2245155.1"/>
    <property type="molecule type" value="Genomic_DNA"/>
</dbReference>
<evidence type="ECO:0000313" key="2">
    <source>
        <dbReference type="Proteomes" id="UP000800094"/>
    </source>
</evidence>